<dbReference type="GO" id="GO:0016787">
    <property type="term" value="F:hydrolase activity"/>
    <property type="evidence" value="ECO:0007669"/>
    <property type="project" value="InterPro"/>
</dbReference>
<dbReference type="AlphaFoldDB" id="A0A7S7NWE3"/>
<dbReference type="KEGG" id="pfer:IRI77_13880"/>
<dbReference type="Proteomes" id="UP000593892">
    <property type="component" value="Chromosome"/>
</dbReference>
<evidence type="ECO:0000259" key="1">
    <source>
        <dbReference type="Pfam" id="PF00149"/>
    </source>
</evidence>
<dbReference type="EMBL" id="CP063849">
    <property type="protein sequence ID" value="QOY90986.1"/>
    <property type="molecule type" value="Genomic_DNA"/>
</dbReference>
<name>A0A7S7NWE3_PALFE</name>
<dbReference type="Pfam" id="PF00149">
    <property type="entry name" value="Metallophos"/>
    <property type="match status" value="1"/>
</dbReference>
<proteinExistence type="predicted"/>
<evidence type="ECO:0000313" key="2">
    <source>
        <dbReference type="EMBL" id="QOY90986.1"/>
    </source>
</evidence>
<organism evidence="2 3">
    <name type="scientific">Paludibaculum fermentans</name>
    <dbReference type="NCBI Taxonomy" id="1473598"/>
    <lineage>
        <taxon>Bacteria</taxon>
        <taxon>Pseudomonadati</taxon>
        <taxon>Acidobacteriota</taxon>
        <taxon>Terriglobia</taxon>
        <taxon>Bryobacterales</taxon>
        <taxon>Bryobacteraceae</taxon>
        <taxon>Paludibaculum</taxon>
    </lineage>
</organism>
<protein>
    <submittedName>
        <fullName evidence="2">Metallophosphoesterase</fullName>
    </submittedName>
</protein>
<dbReference type="SUPFAM" id="SSF56300">
    <property type="entry name" value="Metallo-dependent phosphatases"/>
    <property type="match status" value="1"/>
</dbReference>
<reference evidence="2 3" key="1">
    <citation type="submission" date="2020-10" db="EMBL/GenBank/DDBJ databases">
        <title>Complete genome sequence of Paludibaculum fermentans P105T, a facultatively anaerobic acidobacterium capable of dissimilatory Fe(III) reduction.</title>
        <authorList>
            <person name="Dedysh S.N."/>
            <person name="Beletsky A.V."/>
            <person name="Kulichevskaya I.S."/>
            <person name="Mardanov A.V."/>
            <person name="Ravin N.V."/>
        </authorList>
    </citation>
    <scope>NUCLEOTIDE SEQUENCE [LARGE SCALE GENOMIC DNA]</scope>
    <source>
        <strain evidence="2 3">P105</strain>
    </source>
</reference>
<dbReference type="PANTHER" id="PTHR43143">
    <property type="entry name" value="METALLOPHOSPHOESTERASE, CALCINEURIN SUPERFAMILY"/>
    <property type="match status" value="1"/>
</dbReference>
<dbReference type="PANTHER" id="PTHR43143:SF1">
    <property type="entry name" value="SERINE_THREONINE-PROTEIN PHOSPHATASE CPPED1"/>
    <property type="match status" value="1"/>
</dbReference>
<sequence>MTMHRKQFLQAAGGGLLSLAAPRLLDADPGSGKFYFAIIADSHIIDDFYKGPEGSPEDTESIFKTTERLTQTRDYLNKLQPKLDLTFLVGDYFHNYPSPDVDFYFQNRTRIDVAKSITDGFTMPVHVGYGNHDYGVPKVSHAVSHELFRRKLGLQPYYSVDHKGFQFIHLNNFLGETWQPGHAKYDKKVGSLGEEQLTWLEAKLDARKPTFVFIHFPLSIVAPREKADFGLHPLLKKHKDTVQLVVSGHWHRWFEFGRSYGPLHQVIAATRYDPNAYLIVEADTKKQSHRLLNIDLVDWNTHYSKPWRGL</sequence>
<gene>
    <name evidence="2" type="ORF">IRI77_13880</name>
</gene>
<accession>A0A7S7NWE3</accession>
<keyword evidence="3" id="KW-1185">Reference proteome</keyword>
<dbReference type="InterPro" id="IPR004843">
    <property type="entry name" value="Calcineurin-like_PHP"/>
</dbReference>
<dbReference type="InterPro" id="IPR051918">
    <property type="entry name" value="STPP_CPPED1"/>
</dbReference>
<dbReference type="InterPro" id="IPR029052">
    <property type="entry name" value="Metallo-depent_PP-like"/>
</dbReference>
<evidence type="ECO:0000313" key="3">
    <source>
        <dbReference type="Proteomes" id="UP000593892"/>
    </source>
</evidence>
<dbReference type="Gene3D" id="3.60.21.10">
    <property type="match status" value="1"/>
</dbReference>
<feature type="domain" description="Calcineurin-like phosphoesterase" evidence="1">
    <location>
        <begin position="36"/>
        <end position="252"/>
    </location>
</feature>